<feature type="transmembrane region" description="Helical" evidence="1">
    <location>
        <begin position="6"/>
        <end position="26"/>
    </location>
</feature>
<name>A0A0U3SZP0_9ACTN</name>
<sequence length="235" mass="26526">MDAGSLADWVAAVGTMLALVWALFLYRRNIREREERAARQVYPLDHGSGNVQPDEPAEFAPEVFDIFVHDDVEHGGYLIRSAAHGNPMRSTIVPKQVTLVYTAAIVNGSDEPITTVNFEIATLGGATVKSFTYDRVQIVLPGETKAVVLLLPHFKDRAGSSVLMLGLTVAVRFTDSSGRRWRRVVGWPTESVENEWYNGRRPRTFRRDVGRFRRKAAVRVKKIGRYFWPAKLNQK</sequence>
<dbReference type="KEGG" id="aer:AERYTH_04205"/>
<keyword evidence="1" id="KW-0812">Transmembrane</keyword>
<evidence type="ECO:0000313" key="2">
    <source>
        <dbReference type="EMBL" id="ALX03960.1"/>
    </source>
</evidence>
<evidence type="ECO:0000256" key="1">
    <source>
        <dbReference type="SAM" id="Phobius"/>
    </source>
</evidence>
<organism evidence="2 3">
    <name type="scientific">Aeromicrobium erythreum</name>
    <dbReference type="NCBI Taxonomy" id="2041"/>
    <lineage>
        <taxon>Bacteria</taxon>
        <taxon>Bacillati</taxon>
        <taxon>Actinomycetota</taxon>
        <taxon>Actinomycetes</taxon>
        <taxon>Propionibacteriales</taxon>
        <taxon>Nocardioidaceae</taxon>
        <taxon>Aeromicrobium</taxon>
    </lineage>
</organism>
<protein>
    <submittedName>
        <fullName evidence="2">Uncharacterized protein</fullName>
    </submittedName>
</protein>
<keyword evidence="3" id="KW-1185">Reference proteome</keyword>
<keyword evidence="1" id="KW-1133">Transmembrane helix</keyword>
<dbReference type="EMBL" id="CP011502">
    <property type="protein sequence ID" value="ALX03960.1"/>
    <property type="molecule type" value="Genomic_DNA"/>
</dbReference>
<dbReference type="PATRIC" id="fig|2041.4.peg.881"/>
<reference evidence="2 3" key="1">
    <citation type="journal article" date="1991" name="Int. J. Syst. Bacteriol.">
        <title>Description of the erythromycin-producing bacterium Arthrobacter sp. strain NRRL B-3381 as Aeromicrobium erythreum gen. nov., sp. nov.</title>
        <authorList>
            <person name="Miller E.S."/>
            <person name="Woese C.R."/>
            <person name="Brenner S."/>
        </authorList>
    </citation>
    <scope>NUCLEOTIDE SEQUENCE [LARGE SCALE GENOMIC DNA]</scope>
    <source>
        <strain evidence="2 3">AR18</strain>
    </source>
</reference>
<dbReference type="Proteomes" id="UP000067689">
    <property type="component" value="Chromosome"/>
</dbReference>
<gene>
    <name evidence="2" type="ORF">AERYTH_04205</name>
</gene>
<evidence type="ECO:0000313" key="3">
    <source>
        <dbReference type="Proteomes" id="UP000067689"/>
    </source>
</evidence>
<accession>A0A0U3SZP0</accession>
<dbReference type="AlphaFoldDB" id="A0A0U3SZP0"/>
<keyword evidence="1" id="KW-0472">Membrane</keyword>
<dbReference type="RefSeq" id="WP_067855069.1">
    <property type="nucleotide sequence ID" value="NZ_CP011502.1"/>
</dbReference>
<proteinExistence type="predicted"/>